<gene>
    <name evidence="1" type="ORF">NWP19_02365</name>
</gene>
<proteinExistence type="predicted"/>
<evidence type="ECO:0000313" key="1">
    <source>
        <dbReference type="EMBL" id="MDH6055661.1"/>
    </source>
</evidence>
<dbReference type="RefSeq" id="WP_280656348.1">
    <property type="nucleotide sequence ID" value="NZ_JANQDO010000021.1"/>
</dbReference>
<reference evidence="1 2" key="1">
    <citation type="journal article" date="2023" name="J. Phycol.">
        <title>Chrysosporum ovalisporum is synonymous with the true-branching cyanobacterium Umezakia natans (Nostocales/Aphanizomenonaceae).</title>
        <authorList>
            <person name="McGregor G.B."/>
            <person name="Sendall B.C."/>
            <person name="Niiyama Y."/>
            <person name="Tuji A."/>
            <person name="Willis A."/>
        </authorList>
    </citation>
    <scope>NUCLEOTIDE SEQUENCE [LARGE SCALE GENOMIC DNA]</scope>
    <source>
        <strain evidence="1 2">FSS-43</strain>
    </source>
</reference>
<dbReference type="GeneID" id="83686569"/>
<sequence>MGKGSTMSIEKTNLLIEVHRINYRLRSTFFYRKIKEYKTLSFQSVIDELLPVKDL</sequence>
<keyword evidence="2" id="KW-1185">Reference proteome</keyword>
<evidence type="ECO:0000313" key="2">
    <source>
        <dbReference type="Proteomes" id="UP001159371"/>
    </source>
</evidence>
<protein>
    <recommendedName>
        <fullName evidence="3">Transposase</fullName>
    </recommendedName>
</protein>
<name>A0ABT6K042_9CYAN</name>
<dbReference type="Proteomes" id="UP001159371">
    <property type="component" value="Unassembled WGS sequence"/>
</dbReference>
<accession>A0ABT6K042</accession>
<dbReference type="EMBL" id="JANQDO010000021">
    <property type="protein sequence ID" value="MDH6055661.1"/>
    <property type="molecule type" value="Genomic_DNA"/>
</dbReference>
<organism evidence="1 2">
    <name type="scientific">Umezakia ovalisporum FSS-43</name>
    <dbReference type="NCBI Taxonomy" id="2740520"/>
    <lineage>
        <taxon>Bacteria</taxon>
        <taxon>Bacillati</taxon>
        <taxon>Cyanobacteriota</taxon>
        <taxon>Cyanophyceae</taxon>
        <taxon>Nostocales</taxon>
        <taxon>Nodulariaceae</taxon>
        <taxon>Umezakia</taxon>
    </lineage>
</organism>
<comment type="caution">
    <text evidence="1">The sequence shown here is derived from an EMBL/GenBank/DDBJ whole genome shotgun (WGS) entry which is preliminary data.</text>
</comment>
<evidence type="ECO:0008006" key="3">
    <source>
        <dbReference type="Google" id="ProtNLM"/>
    </source>
</evidence>